<dbReference type="InterPro" id="IPR009060">
    <property type="entry name" value="UBA-like_sf"/>
</dbReference>
<dbReference type="EMBL" id="CAJNRE010002097">
    <property type="protein sequence ID" value="CAF1966008.1"/>
    <property type="molecule type" value="Genomic_DNA"/>
</dbReference>
<dbReference type="GO" id="GO:0043130">
    <property type="term" value="F:ubiquitin binding"/>
    <property type="evidence" value="ECO:0007669"/>
    <property type="project" value="TreeGrafter"/>
</dbReference>
<dbReference type="Pfam" id="PF08059">
    <property type="entry name" value="SEP"/>
    <property type="match status" value="1"/>
</dbReference>
<evidence type="ECO:0000313" key="2">
    <source>
        <dbReference type="EMBL" id="CAF1966008.1"/>
    </source>
</evidence>
<evidence type="ECO:0000313" key="3">
    <source>
        <dbReference type="Proteomes" id="UP000663824"/>
    </source>
</evidence>
<dbReference type="AlphaFoldDB" id="A0A816LXX6"/>
<gene>
    <name evidence="2" type="ORF">MBJ925_LOCUS6592</name>
</gene>
<comment type="caution">
    <text evidence="2">The sequence shown here is derived from an EMBL/GenBank/DDBJ whole genome shotgun (WGS) entry which is preliminary data.</text>
</comment>
<protein>
    <recommendedName>
        <fullName evidence="1">SEP domain-containing protein</fullName>
    </recommendedName>
</protein>
<dbReference type="SUPFAM" id="SSF46934">
    <property type="entry name" value="UBA-like"/>
    <property type="match status" value="1"/>
</dbReference>
<dbReference type="Proteomes" id="UP000663824">
    <property type="component" value="Unassembled WGS sequence"/>
</dbReference>
<evidence type="ECO:0000259" key="1">
    <source>
        <dbReference type="PROSITE" id="PS51399"/>
    </source>
</evidence>
<dbReference type="InterPro" id="IPR036241">
    <property type="entry name" value="NSFL1C_SEP_dom_sf"/>
</dbReference>
<name>A0A816LXX6_9BILA</name>
<feature type="domain" description="SEP" evidence="1">
    <location>
        <begin position="200"/>
        <end position="264"/>
    </location>
</feature>
<dbReference type="SMART" id="SM00553">
    <property type="entry name" value="SEP"/>
    <property type="match status" value="1"/>
</dbReference>
<dbReference type="GO" id="GO:0061025">
    <property type="term" value="P:membrane fusion"/>
    <property type="evidence" value="ECO:0007669"/>
    <property type="project" value="TreeGrafter"/>
</dbReference>
<dbReference type="Pfam" id="PF14555">
    <property type="entry name" value="UBA_4"/>
    <property type="match status" value="1"/>
</dbReference>
<dbReference type="GO" id="GO:0000045">
    <property type="term" value="P:autophagosome assembly"/>
    <property type="evidence" value="ECO:0007669"/>
    <property type="project" value="TreeGrafter"/>
</dbReference>
<dbReference type="SUPFAM" id="SSF102848">
    <property type="entry name" value="NSFL1 (p97 ATPase) cofactor p47, SEP domain"/>
    <property type="match status" value="1"/>
</dbReference>
<dbReference type="Gene3D" id="3.10.20.90">
    <property type="entry name" value="Phosphatidylinositol 3-kinase Catalytic Subunit, Chain A, domain 1"/>
    <property type="match status" value="1"/>
</dbReference>
<sequence length="404" mass="44862">MSSKQKDEIINKFITIAECSRELATECLQGAQWNEEAALTFFLESSHLQASNSSPSIEPRRFATQTTQNIPENTAAFKKRNDSDAEESLLQSAIEESLRFHGPEKSNDTISKRINSNKSIISSKSNTFNNHDDDSQEEGEASFYVDDSECSVQKTIEPAKNKDNGKKASNIFEAAQDDNIPVRAQNHSSSVAPVAASNHVETLPIRFYSNGFTVGDGELRKFENNEEFINSIKRGEVPNELKKSYTSGRQIEVSLEDRRSEECKRVTLVFKPFAGTGHVVGLSGSAQVPFQASSASHTNKTVGTPDADILEKLAEKSLKTSSSSTTIRLRLPDISIPVRIQLDLNRTLTDVRKFLNENVPSLQTNAFEFMEPPSTKIKREVEKGKICDTNISNSTLVVRRTAYT</sequence>
<reference evidence="2" key="1">
    <citation type="submission" date="2021-02" db="EMBL/GenBank/DDBJ databases">
        <authorList>
            <person name="Nowell W R."/>
        </authorList>
    </citation>
    <scope>NUCLEOTIDE SEQUENCE</scope>
</reference>
<dbReference type="GO" id="GO:0043161">
    <property type="term" value="P:proteasome-mediated ubiquitin-dependent protein catabolic process"/>
    <property type="evidence" value="ECO:0007669"/>
    <property type="project" value="TreeGrafter"/>
</dbReference>
<dbReference type="PANTHER" id="PTHR23333">
    <property type="entry name" value="UBX DOMAIN CONTAINING PROTEIN"/>
    <property type="match status" value="1"/>
</dbReference>
<dbReference type="Gene3D" id="1.10.8.10">
    <property type="entry name" value="DNA helicase RuvA subunit, C-terminal domain"/>
    <property type="match status" value="1"/>
</dbReference>
<dbReference type="PANTHER" id="PTHR23333:SF20">
    <property type="entry name" value="NSFL1 COFACTOR P47"/>
    <property type="match status" value="1"/>
</dbReference>
<dbReference type="GO" id="GO:0007030">
    <property type="term" value="P:Golgi organization"/>
    <property type="evidence" value="ECO:0007669"/>
    <property type="project" value="TreeGrafter"/>
</dbReference>
<dbReference type="GO" id="GO:0005634">
    <property type="term" value="C:nucleus"/>
    <property type="evidence" value="ECO:0007669"/>
    <property type="project" value="TreeGrafter"/>
</dbReference>
<dbReference type="InterPro" id="IPR012989">
    <property type="entry name" value="SEP_domain"/>
</dbReference>
<dbReference type="GO" id="GO:0005829">
    <property type="term" value="C:cytosol"/>
    <property type="evidence" value="ECO:0007669"/>
    <property type="project" value="TreeGrafter"/>
</dbReference>
<proteinExistence type="predicted"/>
<accession>A0A816LXX6</accession>
<dbReference type="Gene3D" id="3.30.420.210">
    <property type="entry name" value="SEP domain"/>
    <property type="match status" value="1"/>
</dbReference>
<dbReference type="PROSITE" id="PS51399">
    <property type="entry name" value="SEP"/>
    <property type="match status" value="1"/>
</dbReference>
<organism evidence="2 3">
    <name type="scientific">Rotaria magnacalcarata</name>
    <dbReference type="NCBI Taxonomy" id="392030"/>
    <lineage>
        <taxon>Eukaryota</taxon>
        <taxon>Metazoa</taxon>
        <taxon>Spiralia</taxon>
        <taxon>Gnathifera</taxon>
        <taxon>Rotifera</taxon>
        <taxon>Eurotatoria</taxon>
        <taxon>Bdelloidea</taxon>
        <taxon>Philodinida</taxon>
        <taxon>Philodinidae</taxon>
        <taxon>Rotaria</taxon>
    </lineage>
</organism>
<dbReference type="GO" id="GO:0031468">
    <property type="term" value="P:nuclear membrane reassembly"/>
    <property type="evidence" value="ECO:0007669"/>
    <property type="project" value="TreeGrafter"/>
</dbReference>